<organism evidence="7 8">
    <name type="scientific">Marinobacter nanhaiticus D15-8W</name>
    <dbReference type="NCBI Taxonomy" id="626887"/>
    <lineage>
        <taxon>Bacteria</taxon>
        <taxon>Pseudomonadati</taxon>
        <taxon>Pseudomonadota</taxon>
        <taxon>Gammaproteobacteria</taxon>
        <taxon>Pseudomonadales</taxon>
        <taxon>Marinobacteraceae</taxon>
        <taxon>Marinobacter</taxon>
    </lineage>
</organism>
<dbReference type="PROSITE" id="PS50111">
    <property type="entry name" value="CHEMOTAXIS_TRANSDUC_2"/>
    <property type="match status" value="1"/>
</dbReference>
<name>N6WNR1_9GAMM</name>
<evidence type="ECO:0000256" key="2">
    <source>
        <dbReference type="ARBA" id="ARBA00023224"/>
    </source>
</evidence>
<comment type="caution">
    <text evidence="7">The sequence shown here is derived from an EMBL/GenBank/DDBJ whole genome shotgun (WGS) entry which is preliminary data.</text>
</comment>
<keyword evidence="4" id="KW-0175">Coiled coil</keyword>
<dbReference type="InterPro" id="IPR000014">
    <property type="entry name" value="PAS"/>
</dbReference>
<dbReference type="InterPro" id="IPR013655">
    <property type="entry name" value="PAS_fold_3"/>
</dbReference>
<dbReference type="PROSITE" id="PS50113">
    <property type="entry name" value="PAC"/>
    <property type="match status" value="2"/>
</dbReference>
<dbReference type="SMART" id="SM00086">
    <property type="entry name" value="PAC"/>
    <property type="match status" value="2"/>
</dbReference>
<keyword evidence="1" id="KW-0808">Transferase</keyword>
<feature type="domain" description="PAC" evidence="6">
    <location>
        <begin position="90"/>
        <end position="144"/>
    </location>
</feature>
<dbReference type="HOGENOM" id="CLU_000445_107_26_6"/>
<dbReference type="GO" id="GO:0016301">
    <property type="term" value="F:kinase activity"/>
    <property type="evidence" value="ECO:0007669"/>
    <property type="project" value="UniProtKB-KW"/>
</dbReference>
<dbReference type="OrthoDB" id="9765776at2"/>
<dbReference type="Pfam" id="PF08447">
    <property type="entry name" value="PAS_3"/>
    <property type="match status" value="1"/>
</dbReference>
<evidence type="ECO:0000259" key="6">
    <source>
        <dbReference type="PROSITE" id="PS50113"/>
    </source>
</evidence>
<evidence type="ECO:0000313" key="7">
    <source>
        <dbReference type="EMBL" id="ENO13156.1"/>
    </source>
</evidence>
<sequence length="432" mass="47807">MIFTKHTRQIEKQKDTINELQSTIDAIRTAVATIEFTPDGHILTANPLFLGVVGYRLDEIQGKHHRMFCDADYAGSSEYRQFWSKLAEGKNQAGTFCRYDGKGNEIWLEATYLPVRNGEGRVYKVIKLAYDVTDKHQKISRQTAVFDAINRSMAVIEFTPDGTILTANGNFLNAVGYSLESIRGKHHKIFCKPNFHKENPTFWDDLARGQYKSGKFERLRANGDELWLEASYNPIIDDDGKVWKVVKFASDITDYVAQTERTSKAAGVAFSTAQETARSASQATDSLASSMKTTDLIRERIDQTKQVIAKLNAQSQNIERIVGTISGVADQTNLLALNAAIEAARAGEQGRGFAVVADEVRQLAARSGESTAEIEKVIHENLTLTEEVVRKIEEVANVAGEGQTQVASVETIVRDISTGAERVLEAVASISH</sequence>
<dbReference type="Gene3D" id="3.30.450.20">
    <property type="entry name" value="PAS domain"/>
    <property type="match status" value="2"/>
</dbReference>
<dbReference type="SUPFAM" id="SSF55785">
    <property type="entry name" value="PYP-like sensor domain (PAS domain)"/>
    <property type="match status" value="2"/>
</dbReference>
<dbReference type="STRING" id="626887.J057_17210"/>
<feature type="domain" description="Methyl-accepting transducer" evidence="5">
    <location>
        <begin position="249"/>
        <end position="432"/>
    </location>
</feature>
<feature type="coiled-coil region" evidence="4">
    <location>
        <begin position="3"/>
        <end position="30"/>
    </location>
</feature>
<dbReference type="InterPro" id="IPR000700">
    <property type="entry name" value="PAS-assoc_C"/>
</dbReference>
<dbReference type="CDD" id="cd00130">
    <property type="entry name" value="PAS"/>
    <property type="match status" value="2"/>
</dbReference>
<dbReference type="AlphaFoldDB" id="N6WNR1"/>
<dbReference type="CDD" id="cd11386">
    <property type="entry name" value="MCP_signal"/>
    <property type="match status" value="1"/>
</dbReference>
<dbReference type="InterPro" id="IPR001610">
    <property type="entry name" value="PAC"/>
</dbReference>
<dbReference type="eggNOG" id="COG0840">
    <property type="taxonomic scope" value="Bacteria"/>
</dbReference>
<dbReference type="InterPro" id="IPR035965">
    <property type="entry name" value="PAS-like_dom_sf"/>
</dbReference>
<gene>
    <name evidence="7" type="ORF">J057_17210</name>
</gene>
<proteinExistence type="predicted"/>
<dbReference type="GO" id="GO:0006935">
    <property type="term" value="P:chemotaxis"/>
    <property type="evidence" value="ECO:0007669"/>
    <property type="project" value="InterPro"/>
</dbReference>
<reference evidence="7 8" key="1">
    <citation type="journal article" date="2013" name="Genome Announc.">
        <title>Genome Sequence of the Polycyclic Aromatic Hydrocarbon-Degrading Bacterium Strain Marinobacter nanhaiticus D15-8WT.</title>
        <authorList>
            <person name="Cui Z."/>
            <person name="Gao W."/>
            <person name="Li Q."/>
            <person name="Xu G."/>
            <person name="Zheng L."/>
        </authorList>
    </citation>
    <scope>NUCLEOTIDE SEQUENCE [LARGE SCALE GENOMIC DNA]</scope>
    <source>
        <strain evidence="7 8">D15-8W</strain>
    </source>
</reference>
<dbReference type="EMBL" id="APLQ01000014">
    <property type="protein sequence ID" value="ENO13156.1"/>
    <property type="molecule type" value="Genomic_DNA"/>
</dbReference>
<dbReference type="SMART" id="SM00283">
    <property type="entry name" value="MA"/>
    <property type="match status" value="1"/>
</dbReference>
<dbReference type="InterPro" id="IPR050903">
    <property type="entry name" value="Bact_Chemotaxis_MeTrfase"/>
</dbReference>
<dbReference type="GO" id="GO:0007165">
    <property type="term" value="P:signal transduction"/>
    <property type="evidence" value="ECO:0007669"/>
    <property type="project" value="UniProtKB-KW"/>
</dbReference>
<evidence type="ECO:0000256" key="1">
    <source>
        <dbReference type="ARBA" id="ARBA00022777"/>
    </source>
</evidence>
<protein>
    <submittedName>
        <fullName evidence="7">PAS domain S-box protein</fullName>
    </submittedName>
</protein>
<keyword evidence="2 3" id="KW-0807">Transducer</keyword>
<dbReference type="SUPFAM" id="SSF58104">
    <property type="entry name" value="Methyl-accepting chemotaxis protein (MCP) signaling domain"/>
    <property type="match status" value="1"/>
</dbReference>
<accession>N6WNR1</accession>
<evidence type="ECO:0000256" key="3">
    <source>
        <dbReference type="PROSITE-ProRule" id="PRU00284"/>
    </source>
</evidence>
<evidence type="ECO:0000256" key="4">
    <source>
        <dbReference type="SAM" id="Coils"/>
    </source>
</evidence>
<dbReference type="PANTHER" id="PTHR24422:SF10">
    <property type="entry name" value="CHEMOTAXIS PROTEIN METHYLTRANSFERASE 2"/>
    <property type="match status" value="1"/>
</dbReference>
<dbReference type="GO" id="GO:0016020">
    <property type="term" value="C:membrane"/>
    <property type="evidence" value="ECO:0007669"/>
    <property type="project" value="InterPro"/>
</dbReference>
<dbReference type="InterPro" id="IPR004089">
    <property type="entry name" value="MCPsignal_dom"/>
</dbReference>
<dbReference type="NCBIfam" id="TIGR00229">
    <property type="entry name" value="sensory_box"/>
    <property type="match status" value="2"/>
</dbReference>
<dbReference type="Pfam" id="PF00015">
    <property type="entry name" value="MCPsignal"/>
    <property type="match status" value="1"/>
</dbReference>
<evidence type="ECO:0000259" key="5">
    <source>
        <dbReference type="PROSITE" id="PS50111"/>
    </source>
</evidence>
<dbReference type="Gene3D" id="1.10.287.950">
    <property type="entry name" value="Methyl-accepting chemotaxis protein"/>
    <property type="match status" value="1"/>
</dbReference>
<feature type="domain" description="PAC" evidence="6">
    <location>
        <begin position="212"/>
        <end position="264"/>
    </location>
</feature>
<dbReference type="InterPro" id="IPR013656">
    <property type="entry name" value="PAS_4"/>
</dbReference>
<evidence type="ECO:0000313" key="8">
    <source>
        <dbReference type="Proteomes" id="UP000013165"/>
    </source>
</evidence>
<dbReference type="SMART" id="SM00091">
    <property type="entry name" value="PAS"/>
    <property type="match status" value="2"/>
</dbReference>
<dbReference type="GO" id="GO:0004888">
    <property type="term" value="F:transmembrane signaling receptor activity"/>
    <property type="evidence" value="ECO:0007669"/>
    <property type="project" value="InterPro"/>
</dbReference>
<dbReference type="Pfam" id="PF08448">
    <property type="entry name" value="PAS_4"/>
    <property type="match status" value="1"/>
</dbReference>
<dbReference type="RefSeq" id="WP_004581381.1">
    <property type="nucleotide sequence ID" value="NZ_AP028878.1"/>
</dbReference>
<dbReference type="Proteomes" id="UP000013165">
    <property type="component" value="Unassembled WGS sequence"/>
</dbReference>
<dbReference type="PRINTS" id="PR00260">
    <property type="entry name" value="CHEMTRNSDUCR"/>
</dbReference>
<dbReference type="PANTHER" id="PTHR24422">
    <property type="entry name" value="CHEMOTAXIS PROTEIN METHYLTRANSFERASE"/>
    <property type="match status" value="1"/>
</dbReference>
<dbReference type="PATRIC" id="fig|626887.3.peg.3439"/>
<keyword evidence="8" id="KW-1185">Reference proteome</keyword>
<keyword evidence="1" id="KW-0418">Kinase</keyword>
<dbReference type="InterPro" id="IPR004090">
    <property type="entry name" value="Chemotax_Me-accpt_rcpt"/>
</dbReference>